<accession>A0A239DE79</accession>
<feature type="transmembrane region" description="Helical" evidence="1">
    <location>
        <begin position="70"/>
        <end position="91"/>
    </location>
</feature>
<sequence length="207" mass="22869">MNQQQDQLATLHEIRNIMDRSSRFISLSGLSGISAGLTALAGAAVVQWYLGEHNIAYRGNADMPLHQEAILFLLTVSLAVLVVALGLASFFTIRRARRNKQRIWDGKSQCLLVNLAIPLAAGGIFCAVLLYHSILYLVAPAMLVFYGLALINGSKYTFSDIRYLGICELVLGLLSSFFVSYGLLSWTIGFGVLHIVYGALLYFKYER</sequence>
<proteinExistence type="predicted"/>
<evidence type="ECO:0000256" key="1">
    <source>
        <dbReference type="SAM" id="Phobius"/>
    </source>
</evidence>
<feature type="transmembrane region" description="Helical" evidence="1">
    <location>
        <begin position="161"/>
        <end position="178"/>
    </location>
</feature>
<evidence type="ECO:0000313" key="2">
    <source>
        <dbReference type="EMBL" id="SNS30630.1"/>
    </source>
</evidence>
<dbReference type="OrthoDB" id="1120881at2"/>
<reference evidence="3" key="1">
    <citation type="submission" date="2017-06" db="EMBL/GenBank/DDBJ databases">
        <authorList>
            <person name="Varghese N."/>
            <person name="Submissions S."/>
        </authorList>
    </citation>
    <scope>NUCLEOTIDE SEQUENCE [LARGE SCALE GENOMIC DNA]</scope>
    <source>
        <strain evidence="3">NKM1</strain>
    </source>
</reference>
<feature type="transmembrane region" description="Helical" evidence="1">
    <location>
        <begin position="137"/>
        <end position="154"/>
    </location>
</feature>
<keyword evidence="1" id="KW-1133">Transmembrane helix</keyword>
<keyword evidence="3" id="KW-1185">Reference proteome</keyword>
<dbReference type="RefSeq" id="WP_089318371.1">
    <property type="nucleotide sequence ID" value="NZ_FZOQ01000004.1"/>
</dbReference>
<protein>
    <submittedName>
        <fullName evidence="2">Uncharacterized protein</fullName>
    </submittedName>
</protein>
<feature type="transmembrane region" description="Helical" evidence="1">
    <location>
        <begin position="184"/>
        <end position="203"/>
    </location>
</feature>
<feature type="transmembrane region" description="Helical" evidence="1">
    <location>
        <begin position="111"/>
        <end position="131"/>
    </location>
</feature>
<feature type="transmembrane region" description="Helical" evidence="1">
    <location>
        <begin position="24"/>
        <end position="50"/>
    </location>
</feature>
<gene>
    <name evidence="2" type="ORF">SAMN06296052_104190</name>
</gene>
<dbReference type="Proteomes" id="UP000198432">
    <property type="component" value="Unassembled WGS sequence"/>
</dbReference>
<evidence type="ECO:0000313" key="3">
    <source>
        <dbReference type="Proteomes" id="UP000198432"/>
    </source>
</evidence>
<keyword evidence="1" id="KW-0472">Membrane</keyword>
<dbReference type="AlphaFoldDB" id="A0A239DE79"/>
<organism evidence="2 3">
    <name type="scientific">Pontibacter ummariensis</name>
    <dbReference type="NCBI Taxonomy" id="1610492"/>
    <lineage>
        <taxon>Bacteria</taxon>
        <taxon>Pseudomonadati</taxon>
        <taxon>Bacteroidota</taxon>
        <taxon>Cytophagia</taxon>
        <taxon>Cytophagales</taxon>
        <taxon>Hymenobacteraceae</taxon>
        <taxon>Pontibacter</taxon>
    </lineage>
</organism>
<name>A0A239DE79_9BACT</name>
<dbReference type="EMBL" id="FZOQ01000004">
    <property type="protein sequence ID" value="SNS30630.1"/>
    <property type="molecule type" value="Genomic_DNA"/>
</dbReference>
<keyword evidence="1" id="KW-0812">Transmembrane</keyword>